<sequence>MRKEAVLPGGFLVGKQTFVWSPFSYGTGCNIPPRLAKTWCLSVKKITLNFD</sequence>
<dbReference type="STRING" id="1232681.ADIS_4806"/>
<evidence type="ECO:0000313" key="1">
    <source>
        <dbReference type="EMBL" id="EON74695.1"/>
    </source>
</evidence>
<organism evidence="1 2">
    <name type="scientific">Lunatimonas lonarensis</name>
    <dbReference type="NCBI Taxonomy" id="1232681"/>
    <lineage>
        <taxon>Bacteria</taxon>
        <taxon>Pseudomonadati</taxon>
        <taxon>Bacteroidota</taxon>
        <taxon>Cytophagia</taxon>
        <taxon>Cytophagales</taxon>
        <taxon>Cyclobacteriaceae</taxon>
    </lineage>
</organism>
<comment type="caution">
    <text evidence="1">The sequence shown here is derived from an EMBL/GenBank/DDBJ whole genome shotgun (WGS) entry which is preliminary data.</text>
</comment>
<dbReference type="EMBL" id="AQHR01000126">
    <property type="protein sequence ID" value="EON74695.1"/>
    <property type="molecule type" value="Genomic_DNA"/>
</dbReference>
<dbReference type="Proteomes" id="UP000013909">
    <property type="component" value="Unassembled WGS sequence"/>
</dbReference>
<protein>
    <submittedName>
        <fullName evidence="1">Uncharacterized protein</fullName>
    </submittedName>
</protein>
<name>R7ZKS7_9BACT</name>
<reference evidence="1 2" key="1">
    <citation type="submission" date="2013-02" db="EMBL/GenBank/DDBJ databases">
        <title>A novel strain isolated from Lonar lake, Maharashtra, India.</title>
        <authorList>
            <person name="Singh A."/>
        </authorList>
    </citation>
    <scope>NUCLEOTIDE SEQUENCE [LARGE SCALE GENOMIC DNA]</scope>
    <source>
        <strain evidence="1 2">AK24</strain>
    </source>
</reference>
<gene>
    <name evidence="1" type="ORF">ADIS_4806</name>
</gene>
<proteinExistence type="predicted"/>
<evidence type="ECO:0000313" key="2">
    <source>
        <dbReference type="Proteomes" id="UP000013909"/>
    </source>
</evidence>
<keyword evidence="2" id="KW-1185">Reference proteome</keyword>
<accession>R7ZKS7</accession>
<dbReference type="AlphaFoldDB" id="R7ZKS7"/>